<dbReference type="InterPro" id="IPR010852">
    <property type="entry name" value="ABATE"/>
</dbReference>
<dbReference type="Gene3D" id="1.10.3300.10">
    <property type="entry name" value="Jann2411-like domain"/>
    <property type="match status" value="1"/>
</dbReference>
<evidence type="ECO:0000313" key="3">
    <source>
        <dbReference type="Proteomes" id="UP000521922"/>
    </source>
</evidence>
<sequence length="213" mass="22628">MVSTAPVGGWVASARYGDSIAPGGLAFVEDLLNTASAGRPRLPDLLADRDDAQQWLDGALRALRTVGDDSLGDGVTLSARDVRDLRLLRDDLRAGLFSGGRGPDDDGDAGQESVARGVAGLVLDQRGRVQVRAQGQGADLIRSYVLLQLAVAEVQGQRGRLKVCANEACQSAFFDLSKNSSRIWHDVKTCGNAANLRAYRRRLKEGASAGVAR</sequence>
<dbReference type="AlphaFoldDB" id="A0A7Y9DHL6"/>
<dbReference type="InterPro" id="IPR021005">
    <property type="entry name" value="Znf_CGNR"/>
</dbReference>
<keyword evidence="3" id="KW-1185">Reference proteome</keyword>
<dbReference type="EMBL" id="JACCBB010000001">
    <property type="protein sequence ID" value="NYD20500.1"/>
    <property type="molecule type" value="Genomic_DNA"/>
</dbReference>
<organism evidence="2 3">
    <name type="scientific">Kineococcus aurantiacus</name>
    <dbReference type="NCBI Taxonomy" id="37633"/>
    <lineage>
        <taxon>Bacteria</taxon>
        <taxon>Bacillati</taxon>
        <taxon>Actinomycetota</taxon>
        <taxon>Actinomycetes</taxon>
        <taxon>Kineosporiales</taxon>
        <taxon>Kineosporiaceae</taxon>
        <taxon>Kineococcus</taxon>
    </lineage>
</organism>
<dbReference type="Proteomes" id="UP000521922">
    <property type="component" value="Unassembled WGS sequence"/>
</dbReference>
<dbReference type="Pfam" id="PF11706">
    <property type="entry name" value="zf-CGNR"/>
    <property type="match status" value="1"/>
</dbReference>
<reference evidence="2 3" key="1">
    <citation type="submission" date="2020-07" db="EMBL/GenBank/DDBJ databases">
        <title>Sequencing the genomes of 1000 actinobacteria strains.</title>
        <authorList>
            <person name="Klenk H.-P."/>
        </authorList>
    </citation>
    <scope>NUCLEOTIDE SEQUENCE [LARGE SCALE GENOMIC DNA]</scope>
    <source>
        <strain evidence="2 3">DSM 7487</strain>
    </source>
</reference>
<feature type="domain" description="Zinc finger CGNR" evidence="1">
    <location>
        <begin position="160"/>
        <end position="202"/>
    </location>
</feature>
<name>A0A7Y9DHL6_9ACTN</name>
<accession>A0A7Y9DHL6</accession>
<proteinExistence type="predicted"/>
<evidence type="ECO:0000259" key="1">
    <source>
        <dbReference type="Pfam" id="PF11706"/>
    </source>
</evidence>
<comment type="caution">
    <text evidence="2">The sequence shown here is derived from an EMBL/GenBank/DDBJ whole genome shotgun (WGS) entry which is preliminary data.</text>
</comment>
<gene>
    <name evidence="2" type="ORF">BJ968_000040</name>
</gene>
<dbReference type="SUPFAM" id="SSF160904">
    <property type="entry name" value="Jann2411-like"/>
    <property type="match status" value="1"/>
</dbReference>
<dbReference type="RefSeq" id="WP_179748179.1">
    <property type="nucleotide sequence ID" value="NZ_BAAAGN010000002.1"/>
</dbReference>
<dbReference type="PANTHER" id="PTHR35525">
    <property type="entry name" value="BLL6575 PROTEIN"/>
    <property type="match status" value="1"/>
</dbReference>
<protein>
    <submittedName>
        <fullName evidence="2">Putative RNA-binding Zn ribbon-like protein</fullName>
    </submittedName>
</protein>
<dbReference type="InterPro" id="IPR023286">
    <property type="entry name" value="ABATE_dom_sf"/>
</dbReference>
<dbReference type="PANTHER" id="PTHR35525:SF3">
    <property type="entry name" value="BLL6575 PROTEIN"/>
    <property type="match status" value="1"/>
</dbReference>
<evidence type="ECO:0000313" key="2">
    <source>
        <dbReference type="EMBL" id="NYD20500.1"/>
    </source>
</evidence>